<accession>A0ABW4HA32</accession>
<protein>
    <submittedName>
        <fullName evidence="1">Uncharacterized protein</fullName>
    </submittedName>
</protein>
<name>A0ABW4HA32_9FLAO</name>
<dbReference type="RefSeq" id="WP_379816455.1">
    <property type="nucleotide sequence ID" value="NZ_JBHUDZ010000007.1"/>
</dbReference>
<organism evidence="1 2">
    <name type="scientific">Flavobacterium artemisiae</name>
    <dbReference type="NCBI Taxonomy" id="2126556"/>
    <lineage>
        <taxon>Bacteria</taxon>
        <taxon>Pseudomonadati</taxon>
        <taxon>Bacteroidota</taxon>
        <taxon>Flavobacteriia</taxon>
        <taxon>Flavobacteriales</taxon>
        <taxon>Flavobacteriaceae</taxon>
        <taxon>Flavobacterium</taxon>
    </lineage>
</organism>
<comment type="caution">
    <text evidence="1">The sequence shown here is derived from an EMBL/GenBank/DDBJ whole genome shotgun (WGS) entry which is preliminary data.</text>
</comment>
<proteinExistence type="predicted"/>
<evidence type="ECO:0000313" key="2">
    <source>
        <dbReference type="Proteomes" id="UP001597138"/>
    </source>
</evidence>
<dbReference type="EMBL" id="JBHUDZ010000007">
    <property type="protein sequence ID" value="MFD1602246.1"/>
    <property type="molecule type" value="Genomic_DNA"/>
</dbReference>
<gene>
    <name evidence="1" type="ORF">ACFSC2_05770</name>
</gene>
<dbReference type="Proteomes" id="UP001597138">
    <property type="component" value="Unassembled WGS sequence"/>
</dbReference>
<keyword evidence="2" id="KW-1185">Reference proteome</keyword>
<reference evidence="2" key="1">
    <citation type="journal article" date="2019" name="Int. J. Syst. Evol. Microbiol.">
        <title>The Global Catalogue of Microorganisms (GCM) 10K type strain sequencing project: providing services to taxonomists for standard genome sequencing and annotation.</title>
        <authorList>
            <consortium name="The Broad Institute Genomics Platform"/>
            <consortium name="The Broad Institute Genome Sequencing Center for Infectious Disease"/>
            <person name="Wu L."/>
            <person name="Ma J."/>
        </authorList>
    </citation>
    <scope>NUCLEOTIDE SEQUENCE [LARGE SCALE GENOMIC DNA]</scope>
    <source>
        <strain evidence="2">CCUG 70865</strain>
    </source>
</reference>
<sequence length="91" mass="11085">MNYSQEYFERMQMMCRYFESQSKKNILHVPEFIASSLINDIIQKEEENLIASKKIEEILAEMKVTEHQNNVHWYDYKIHVMNVLKENKIEE</sequence>
<evidence type="ECO:0000313" key="1">
    <source>
        <dbReference type="EMBL" id="MFD1602246.1"/>
    </source>
</evidence>